<name>A0A803PSB7_CANSA</name>
<reference evidence="1" key="1">
    <citation type="submission" date="2018-11" db="EMBL/GenBank/DDBJ databases">
        <authorList>
            <person name="Grassa J C."/>
        </authorList>
    </citation>
    <scope>NUCLEOTIDE SEQUENCE [LARGE SCALE GENOMIC DNA]</scope>
</reference>
<sequence length="105" mass="11925">METVDEKSSSTVTANTLDIKVVAKRMDRLESQQAAIILSETDIVNSKTNMRRYFLDSQKAVKEFLVAQLAHMIPLLGEKDKEPQHPNQQMTDLVRANIKNVILKD</sequence>
<protein>
    <submittedName>
        <fullName evidence="1">Uncharacterized protein</fullName>
    </submittedName>
</protein>
<evidence type="ECO:0000313" key="2">
    <source>
        <dbReference type="Proteomes" id="UP000596661"/>
    </source>
</evidence>
<accession>A0A803PSB7</accession>
<organism evidence="1 2">
    <name type="scientific">Cannabis sativa</name>
    <name type="common">Hemp</name>
    <name type="synonym">Marijuana</name>
    <dbReference type="NCBI Taxonomy" id="3483"/>
    <lineage>
        <taxon>Eukaryota</taxon>
        <taxon>Viridiplantae</taxon>
        <taxon>Streptophyta</taxon>
        <taxon>Embryophyta</taxon>
        <taxon>Tracheophyta</taxon>
        <taxon>Spermatophyta</taxon>
        <taxon>Magnoliopsida</taxon>
        <taxon>eudicotyledons</taxon>
        <taxon>Gunneridae</taxon>
        <taxon>Pentapetalae</taxon>
        <taxon>rosids</taxon>
        <taxon>fabids</taxon>
        <taxon>Rosales</taxon>
        <taxon>Cannabaceae</taxon>
        <taxon>Cannabis</taxon>
    </lineage>
</organism>
<reference evidence="1" key="2">
    <citation type="submission" date="2021-03" db="UniProtKB">
        <authorList>
            <consortium name="EnsemblPlants"/>
        </authorList>
    </citation>
    <scope>IDENTIFICATION</scope>
</reference>
<proteinExistence type="predicted"/>
<keyword evidence="2" id="KW-1185">Reference proteome</keyword>
<dbReference type="EMBL" id="UZAU01000469">
    <property type="status" value="NOT_ANNOTATED_CDS"/>
    <property type="molecule type" value="Genomic_DNA"/>
</dbReference>
<dbReference type="AlphaFoldDB" id="A0A803PSB7"/>
<dbReference type="Proteomes" id="UP000596661">
    <property type="component" value="Chromosome 5"/>
</dbReference>
<dbReference type="Gramene" id="evm.model.05.893">
    <property type="protein sequence ID" value="cds.evm.model.05.893"/>
    <property type="gene ID" value="evm.TU.05.893"/>
</dbReference>
<dbReference type="EnsemblPlants" id="evm.model.05.893">
    <property type="protein sequence ID" value="cds.evm.model.05.893"/>
    <property type="gene ID" value="evm.TU.05.893"/>
</dbReference>
<evidence type="ECO:0000313" key="1">
    <source>
        <dbReference type="EnsemblPlants" id="cds.evm.model.05.893"/>
    </source>
</evidence>